<accession>A0AA48M370</accession>
<reference evidence="2" key="1">
    <citation type="submission" date="2023-07" db="EMBL/GenBank/DDBJ databases">
        <authorList>
            <person name="Pelsma A.J. K."/>
        </authorList>
    </citation>
    <scope>NUCLEOTIDE SEQUENCE</scope>
</reference>
<gene>
    <name evidence="2" type="ORF">AMST5_04091</name>
</gene>
<evidence type="ECO:0000313" key="2">
    <source>
        <dbReference type="EMBL" id="CAJ0890927.1"/>
    </source>
</evidence>
<feature type="region of interest" description="Disordered" evidence="1">
    <location>
        <begin position="194"/>
        <end position="219"/>
    </location>
</feature>
<feature type="compositionally biased region" description="Polar residues" evidence="1">
    <location>
        <begin position="205"/>
        <end position="219"/>
    </location>
</feature>
<sequence>MAGDGRVWISRFSGWRFRIHGSPMTGKASRRFGPPPDGGGSIARELEEEARLPIMGKSIRPHEGEGWSKRPRMTKGRFRCFPPPALPLCQGRREAIAPSELALEGRLRDGGEALPLLVLLLGDSELGAPLFVRQNASPIMGEAFSAPPSNARLRPALRLLLGAPELSGLALGPEAETGRLCEIEGVELLRVPGASIARQRPSPPQSRGQTIGSRSFASA</sequence>
<dbReference type="AlphaFoldDB" id="A0AA48M370"/>
<organism evidence="2">
    <name type="scientific">freshwater sediment metagenome</name>
    <dbReference type="NCBI Taxonomy" id="556182"/>
    <lineage>
        <taxon>unclassified sequences</taxon>
        <taxon>metagenomes</taxon>
        <taxon>ecological metagenomes</taxon>
    </lineage>
</organism>
<name>A0AA48M370_9ZZZZ</name>
<proteinExistence type="predicted"/>
<evidence type="ECO:0000256" key="1">
    <source>
        <dbReference type="SAM" id="MobiDB-lite"/>
    </source>
</evidence>
<dbReference type="EMBL" id="OY288114">
    <property type="protein sequence ID" value="CAJ0890927.1"/>
    <property type="molecule type" value="Genomic_DNA"/>
</dbReference>
<protein>
    <submittedName>
        <fullName evidence="2">Uncharacterized protein</fullName>
    </submittedName>
</protein>